<organism evidence="3 4">
    <name type="scientific">Stephanodiscus triporus</name>
    <dbReference type="NCBI Taxonomy" id="2934178"/>
    <lineage>
        <taxon>Eukaryota</taxon>
        <taxon>Sar</taxon>
        <taxon>Stramenopiles</taxon>
        <taxon>Ochrophyta</taxon>
        <taxon>Bacillariophyta</taxon>
        <taxon>Coscinodiscophyceae</taxon>
        <taxon>Thalassiosirophycidae</taxon>
        <taxon>Stephanodiscales</taxon>
        <taxon>Stephanodiscaceae</taxon>
        <taxon>Stephanodiscus</taxon>
    </lineage>
</organism>
<evidence type="ECO:0000313" key="4">
    <source>
        <dbReference type="Proteomes" id="UP001530315"/>
    </source>
</evidence>
<feature type="domain" description="Helicase-associated" evidence="2">
    <location>
        <begin position="219"/>
        <end position="283"/>
    </location>
</feature>
<reference evidence="3 4" key="1">
    <citation type="submission" date="2024-10" db="EMBL/GenBank/DDBJ databases">
        <title>Updated reference genomes for cyclostephanoid diatoms.</title>
        <authorList>
            <person name="Roberts W.R."/>
            <person name="Alverson A.J."/>
        </authorList>
    </citation>
    <scope>NUCLEOTIDE SEQUENCE [LARGE SCALE GENOMIC DNA]</scope>
    <source>
        <strain evidence="3 4">AJA276-08</strain>
    </source>
</reference>
<proteinExistence type="predicted"/>
<evidence type="ECO:0000256" key="1">
    <source>
        <dbReference type="SAM" id="Phobius"/>
    </source>
</evidence>
<comment type="caution">
    <text evidence="3">The sequence shown here is derived from an EMBL/GenBank/DDBJ whole genome shotgun (WGS) entry which is preliminary data.</text>
</comment>
<dbReference type="Proteomes" id="UP001530315">
    <property type="component" value="Unassembled WGS sequence"/>
</dbReference>
<gene>
    <name evidence="3" type="ORF">ACHAW5_001661</name>
</gene>
<name>A0ABD3QFS8_9STRA</name>
<sequence>MMDVWIGILQLNGYDRNVARCLLYSLVLVFDLIPITGPANWATSDPASYKSVLNETAPITKGILKCVLKRFPNILGLFAVGQAAFDGFPSLLEGTDVSMLNTQSIIHPCHIYQGWTYESSRTRFLEESVRVLTLVVRTNIIINDECKKLIHVHKDRMNGVGGRKESKASTTVCDTWDDRLEEVPTKSLGDWLRKQRHQYLLYKDEGIEAEDIGLDDDLRHTWDNRLEELARYKAENGHIRVPVKLGQLGEWVRRQRYQYLSYKEGKKSQMTVERASRLKDIGMVYQGEDEGQTK</sequence>
<keyword evidence="1" id="KW-0812">Transmembrane</keyword>
<dbReference type="AlphaFoldDB" id="A0ABD3QFS8"/>
<dbReference type="Pfam" id="PF03457">
    <property type="entry name" value="HA"/>
    <property type="match status" value="1"/>
</dbReference>
<protein>
    <recommendedName>
        <fullName evidence="2">Helicase-associated domain-containing protein</fullName>
    </recommendedName>
</protein>
<evidence type="ECO:0000313" key="3">
    <source>
        <dbReference type="EMBL" id="KAL3798934.1"/>
    </source>
</evidence>
<dbReference type="EMBL" id="JALLAZ020000275">
    <property type="protein sequence ID" value="KAL3798934.1"/>
    <property type="molecule type" value="Genomic_DNA"/>
</dbReference>
<dbReference type="Gene3D" id="6.10.140.530">
    <property type="match status" value="1"/>
</dbReference>
<dbReference type="PANTHER" id="PTHR33418:SF1">
    <property type="entry name" value="HELICASE-ASSOCIATED DOMAIN-CONTAINING PROTEIN"/>
    <property type="match status" value="1"/>
</dbReference>
<keyword evidence="4" id="KW-1185">Reference proteome</keyword>
<keyword evidence="1" id="KW-1133">Transmembrane helix</keyword>
<evidence type="ECO:0000259" key="2">
    <source>
        <dbReference type="Pfam" id="PF03457"/>
    </source>
</evidence>
<keyword evidence="1" id="KW-0472">Membrane</keyword>
<feature type="transmembrane region" description="Helical" evidence="1">
    <location>
        <begin position="21"/>
        <end position="41"/>
    </location>
</feature>
<dbReference type="InterPro" id="IPR005114">
    <property type="entry name" value="Helicase_assoc"/>
</dbReference>
<accession>A0ABD3QFS8</accession>
<dbReference type="PANTHER" id="PTHR33418">
    <property type="entry name" value="HELICASE-ASSOCIATED"/>
    <property type="match status" value="1"/>
</dbReference>